<accession>A0A5S9H6U2</accession>
<protein>
    <submittedName>
        <fullName evidence="1">VP6a</fullName>
    </submittedName>
</protein>
<reference evidence="1" key="1">
    <citation type="journal article" date="2019" name="Ticks Tick Borne Dis.">
        <title>Genetic diversity of Kemerovo virus and phylogenetic relationships within the Great Island virus genetic group.</title>
        <authorList>
            <person name="Safonova M.V."/>
            <person name="Gmyl A.P."/>
            <person name="Lukashev A.N."/>
            <person name="Speranskaya A.S."/>
            <person name="Neverov A.D."/>
            <person name="Fedonin G.G."/>
            <person name="Pimkina E.V."/>
            <person name="Matsvay A.D."/>
            <person name="Khafizov K.F."/>
            <person name="Karganova G.G."/>
            <person name="Kozlovskaya L.I."/>
            <person name="Valdokhina A.V."/>
            <person name="Bulanenko V.P."/>
            <person name="Dedkov V.G."/>
        </authorList>
    </citation>
    <scope>NUCLEOTIDE SEQUENCE</scope>
    <source>
        <strain evidence="1">101</strain>
    </source>
</reference>
<gene>
    <name evidence="1" type="primary">VP6</name>
</gene>
<evidence type="ECO:0000313" key="1">
    <source>
        <dbReference type="EMBL" id="AYM94248.1"/>
    </source>
</evidence>
<dbReference type="EMBL" id="MF939504">
    <property type="protein sequence ID" value="AYM94248.1"/>
    <property type="molecule type" value="Genomic_RNA"/>
</dbReference>
<sequence>MRTTMHPYRRQILQRITNDRNGNLEFVRQLDRPGQRWIEEQREMLNVRGKNRRRMVLELTFAIRRVEATLPQEILATGAELLVQSRTVPNETVEVIARLRNRWKVQHTVMILHAKVKRAGLGEFLLLPRDYARLCAAEDMQIYRSMGLIAFFRIEIASYRLLPRRLRNSDYARMRELRRKTRSLDSEGRRCVVQQKSIGSIAYNG</sequence>
<name>A0A5S9H6U2_9REOV</name>
<proteinExistence type="predicted"/>
<organism evidence="1">
    <name type="scientific">Kemerovo virus</name>
    <dbReference type="NCBI Taxonomy" id="40064"/>
    <lineage>
        <taxon>Viruses</taxon>
        <taxon>Riboviria</taxon>
        <taxon>Orthornavirae</taxon>
        <taxon>Duplornaviricota</taxon>
        <taxon>Resentoviricetes</taxon>
        <taxon>Reovirales</taxon>
        <taxon>Sedoreoviridae</taxon>
        <taxon>Orbivirus</taxon>
        <taxon>Orbivirus magninsulae</taxon>
        <taxon>Great Island virus</taxon>
    </lineage>
</organism>